<evidence type="ECO:0000256" key="3">
    <source>
        <dbReference type="RuleBase" id="RU003707"/>
    </source>
</evidence>
<dbReference type="GO" id="GO:0016836">
    <property type="term" value="F:hydro-lyase activity"/>
    <property type="evidence" value="ECO:0007669"/>
    <property type="project" value="UniProtKB-ARBA"/>
</dbReference>
<comment type="caution">
    <text evidence="4">The sequence shown here is derived from an EMBL/GenBank/DDBJ whole genome shotgun (WGS) entry which is preliminary data.</text>
</comment>
<name>A0AAN6RRB5_9PEZI</name>
<dbReference type="InterPro" id="IPR018376">
    <property type="entry name" value="Enoyl-CoA_hyd/isom_CS"/>
</dbReference>
<dbReference type="GO" id="GO:0006635">
    <property type="term" value="P:fatty acid beta-oxidation"/>
    <property type="evidence" value="ECO:0007669"/>
    <property type="project" value="TreeGrafter"/>
</dbReference>
<keyword evidence="5" id="KW-1185">Reference proteome</keyword>
<gene>
    <name evidence="4" type="ORF">C8A05DRAFT_46107</name>
</gene>
<evidence type="ECO:0000313" key="4">
    <source>
        <dbReference type="EMBL" id="KAK3899944.1"/>
    </source>
</evidence>
<dbReference type="GO" id="GO:0005739">
    <property type="term" value="C:mitochondrion"/>
    <property type="evidence" value="ECO:0007669"/>
    <property type="project" value="TreeGrafter"/>
</dbReference>
<evidence type="ECO:0000313" key="5">
    <source>
        <dbReference type="Proteomes" id="UP001303889"/>
    </source>
</evidence>
<dbReference type="Gene3D" id="1.10.12.10">
    <property type="entry name" value="Lyase 2-enoyl-coa Hydratase, Chain A, domain 2"/>
    <property type="match status" value="1"/>
</dbReference>
<dbReference type="CDD" id="cd06558">
    <property type="entry name" value="crotonase-like"/>
    <property type="match status" value="1"/>
</dbReference>
<dbReference type="EMBL" id="MU855722">
    <property type="protein sequence ID" value="KAK3899944.1"/>
    <property type="molecule type" value="Genomic_DNA"/>
</dbReference>
<evidence type="ECO:0000256" key="2">
    <source>
        <dbReference type="ARBA" id="ARBA00023239"/>
    </source>
</evidence>
<dbReference type="FunFam" id="1.10.12.10:FF:000001">
    <property type="entry name" value="Probable enoyl-CoA hydratase, mitochondrial"/>
    <property type="match status" value="1"/>
</dbReference>
<sequence>MPPLVLPSRPCQHVRVLAINRPEKRNALSQELIDRLLEELRDASRDDSVRVIVVTGTDKLFCAGADIKEIASLDSEAANQRRYLEDLCDGVAAVKKPLIAAVEGIAFGGGFEVALMCDLIFASTSAKFGLPEVKIGLIPGAGGTQRLTNAVGKYRAMEIILFGNPISSQEAQTMGLIAELFEPGKVLQNTIKVASELAQRSSEAVCLAKKAICHADALGREDKFERELYYSAFSTRDKVEGISAFLEKRNPRWQGM</sequence>
<comment type="similarity">
    <text evidence="1 3">Belongs to the enoyl-CoA hydratase/isomerase family.</text>
</comment>
<keyword evidence="2" id="KW-0456">Lyase</keyword>
<proteinExistence type="inferred from homology"/>
<dbReference type="Gene3D" id="3.90.226.10">
    <property type="entry name" value="2-enoyl-CoA Hydratase, Chain A, domain 1"/>
    <property type="match status" value="1"/>
</dbReference>
<dbReference type="InterPro" id="IPR014748">
    <property type="entry name" value="Enoyl-CoA_hydra_C"/>
</dbReference>
<dbReference type="PANTHER" id="PTHR11941:SF166">
    <property type="entry name" value="ENOYL-COA HYDRATASE_ISOMERASE FAMILY PROTEIN (AFU_ORTHOLOGUE AFUA_8G01210)"/>
    <property type="match status" value="1"/>
</dbReference>
<protein>
    <submittedName>
        <fullName evidence="4">ClpP/crotonase-like domain-containing protein</fullName>
    </submittedName>
</protein>
<dbReference type="Proteomes" id="UP001303889">
    <property type="component" value="Unassembled WGS sequence"/>
</dbReference>
<dbReference type="InterPro" id="IPR029045">
    <property type="entry name" value="ClpP/crotonase-like_dom_sf"/>
</dbReference>
<dbReference type="Pfam" id="PF00378">
    <property type="entry name" value="ECH_1"/>
    <property type="match status" value="1"/>
</dbReference>
<dbReference type="AlphaFoldDB" id="A0AAN6RRB5"/>
<reference evidence="4" key="2">
    <citation type="submission" date="2023-05" db="EMBL/GenBank/DDBJ databases">
        <authorList>
            <consortium name="Lawrence Berkeley National Laboratory"/>
            <person name="Steindorff A."/>
            <person name="Hensen N."/>
            <person name="Bonometti L."/>
            <person name="Westerberg I."/>
            <person name="Brannstrom I.O."/>
            <person name="Guillou S."/>
            <person name="Cros-Aarteil S."/>
            <person name="Calhoun S."/>
            <person name="Haridas S."/>
            <person name="Kuo A."/>
            <person name="Mondo S."/>
            <person name="Pangilinan J."/>
            <person name="Riley R."/>
            <person name="Labutti K."/>
            <person name="Andreopoulos B."/>
            <person name="Lipzen A."/>
            <person name="Chen C."/>
            <person name="Yanf M."/>
            <person name="Daum C."/>
            <person name="Ng V."/>
            <person name="Clum A."/>
            <person name="Ohm R."/>
            <person name="Martin F."/>
            <person name="Silar P."/>
            <person name="Natvig D."/>
            <person name="Lalanne C."/>
            <person name="Gautier V."/>
            <person name="Ament-Velasquez S.L."/>
            <person name="Kruys A."/>
            <person name="Hutchinson M.I."/>
            <person name="Powell A.J."/>
            <person name="Barry K."/>
            <person name="Miller A.N."/>
            <person name="Grigoriev I.V."/>
            <person name="Debuchy R."/>
            <person name="Gladieux P."/>
            <person name="Thoren M.H."/>
            <person name="Johannesson H."/>
        </authorList>
    </citation>
    <scope>NUCLEOTIDE SEQUENCE</scope>
    <source>
        <strain evidence="4">CBS 103.79</strain>
    </source>
</reference>
<evidence type="ECO:0000256" key="1">
    <source>
        <dbReference type="ARBA" id="ARBA00005254"/>
    </source>
</evidence>
<organism evidence="4 5">
    <name type="scientific">Staphylotrichum tortipilum</name>
    <dbReference type="NCBI Taxonomy" id="2831512"/>
    <lineage>
        <taxon>Eukaryota</taxon>
        <taxon>Fungi</taxon>
        <taxon>Dikarya</taxon>
        <taxon>Ascomycota</taxon>
        <taxon>Pezizomycotina</taxon>
        <taxon>Sordariomycetes</taxon>
        <taxon>Sordariomycetidae</taxon>
        <taxon>Sordariales</taxon>
        <taxon>Chaetomiaceae</taxon>
        <taxon>Staphylotrichum</taxon>
    </lineage>
</organism>
<dbReference type="InterPro" id="IPR001753">
    <property type="entry name" value="Enoyl-CoA_hydra/iso"/>
</dbReference>
<reference evidence="4" key="1">
    <citation type="journal article" date="2023" name="Mol. Phylogenet. Evol.">
        <title>Genome-scale phylogeny and comparative genomics of the fungal order Sordariales.</title>
        <authorList>
            <person name="Hensen N."/>
            <person name="Bonometti L."/>
            <person name="Westerberg I."/>
            <person name="Brannstrom I.O."/>
            <person name="Guillou S."/>
            <person name="Cros-Aarteil S."/>
            <person name="Calhoun S."/>
            <person name="Haridas S."/>
            <person name="Kuo A."/>
            <person name="Mondo S."/>
            <person name="Pangilinan J."/>
            <person name="Riley R."/>
            <person name="LaButti K."/>
            <person name="Andreopoulos B."/>
            <person name="Lipzen A."/>
            <person name="Chen C."/>
            <person name="Yan M."/>
            <person name="Daum C."/>
            <person name="Ng V."/>
            <person name="Clum A."/>
            <person name="Steindorff A."/>
            <person name="Ohm R.A."/>
            <person name="Martin F."/>
            <person name="Silar P."/>
            <person name="Natvig D.O."/>
            <person name="Lalanne C."/>
            <person name="Gautier V."/>
            <person name="Ament-Velasquez S.L."/>
            <person name="Kruys A."/>
            <person name="Hutchinson M.I."/>
            <person name="Powell A.J."/>
            <person name="Barry K."/>
            <person name="Miller A.N."/>
            <person name="Grigoriev I.V."/>
            <person name="Debuchy R."/>
            <person name="Gladieux P."/>
            <person name="Hiltunen Thoren M."/>
            <person name="Johannesson H."/>
        </authorList>
    </citation>
    <scope>NUCLEOTIDE SEQUENCE</scope>
    <source>
        <strain evidence="4">CBS 103.79</strain>
    </source>
</reference>
<dbReference type="PROSITE" id="PS00166">
    <property type="entry name" value="ENOYL_COA_HYDRATASE"/>
    <property type="match status" value="1"/>
</dbReference>
<dbReference type="PANTHER" id="PTHR11941">
    <property type="entry name" value="ENOYL-COA HYDRATASE-RELATED"/>
    <property type="match status" value="1"/>
</dbReference>
<dbReference type="FunFam" id="3.90.226.10:FF:000009">
    <property type="entry name" value="Carnitinyl-CoA dehydratase"/>
    <property type="match status" value="1"/>
</dbReference>
<accession>A0AAN6RRB5</accession>
<dbReference type="SUPFAM" id="SSF52096">
    <property type="entry name" value="ClpP/crotonase"/>
    <property type="match status" value="1"/>
</dbReference>